<evidence type="ECO:0000313" key="1">
    <source>
        <dbReference type="EMBL" id="KAF2679153.1"/>
    </source>
</evidence>
<reference evidence="1" key="1">
    <citation type="journal article" date="2020" name="Stud. Mycol.">
        <title>101 Dothideomycetes genomes: a test case for predicting lifestyles and emergence of pathogens.</title>
        <authorList>
            <person name="Haridas S."/>
            <person name="Albert R."/>
            <person name="Binder M."/>
            <person name="Bloem J."/>
            <person name="Labutti K."/>
            <person name="Salamov A."/>
            <person name="Andreopoulos B."/>
            <person name="Baker S."/>
            <person name="Barry K."/>
            <person name="Bills G."/>
            <person name="Bluhm B."/>
            <person name="Cannon C."/>
            <person name="Castanera R."/>
            <person name="Culley D."/>
            <person name="Daum C."/>
            <person name="Ezra D."/>
            <person name="Gonzalez J."/>
            <person name="Henrissat B."/>
            <person name="Kuo A."/>
            <person name="Liang C."/>
            <person name="Lipzen A."/>
            <person name="Lutzoni F."/>
            <person name="Magnuson J."/>
            <person name="Mondo S."/>
            <person name="Nolan M."/>
            <person name="Ohm R."/>
            <person name="Pangilinan J."/>
            <person name="Park H.-J."/>
            <person name="Ramirez L."/>
            <person name="Alfaro M."/>
            <person name="Sun H."/>
            <person name="Tritt A."/>
            <person name="Yoshinaga Y."/>
            <person name="Zwiers L.-H."/>
            <person name="Turgeon B."/>
            <person name="Goodwin S."/>
            <person name="Spatafora J."/>
            <person name="Crous P."/>
            <person name="Grigoriev I."/>
        </authorList>
    </citation>
    <scope>NUCLEOTIDE SEQUENCE</scope>
    <source>
        <strain evidence="1">CBS 122367</strain>
    </source>
</reference>
<keyword evidence="2" id="KW-1185">Reference proteome</keyword>
<dbReference type="EMBL" id="MU005606">
    <property type="protein sequence ID" value="KAF2679153.1"/>
    <property type="molecule type" value="Genomic_DNA"/>
</dbReference>
<sequence>MPWKQTLPLTLPPAPLETVTNKGSLVPTVVWERSHITTAILLAPGAVLRVLSTDMRPWWLVLRCRSDIGRKADSFPTGRRACRGKAPSYHSLVKHLNRLTTHRSCGVHLQCTQWR</sequence>
<dbReference type="Proteomes" id="UP000799291">
    <property type="component" value="Unassembled WGS sequence"/>
</dbReference>
<name>A0A6G1IMD2_9PLEO</name>
<accession>A0A6G1IMD2</accession>
<dbReference type="AlphaFoldDB" id="A0A6G1IMD2"/>
<proteinExistence type="predicted"/>
<evidence type="ECO:0000313" key="2">
    <source>
        <dbReference type="Proteomes" id="UP000799291"/>
    </source>
</evidence>
<gene>
    <name evidence="1" type="ORF">K458DRAFT_120990</name>
</gene>
<organism evidence="1 2">
    <name type="scientific">Lentithecium fluviatile CBS 122367</name>
    <dbReference type="NCBI Taxonomy" id="1168545"/>
    <lineage>
        <taxon>Eukaryota</taxon>
        <taxon>Fungi</taxon>
        <taxon>Dikarya</taxon>
        <taxon>Ascomycota</taxon>
        <taxon>Pezizomycotina</taxon>
        <taxon>Dothideomycetes</taxon>
        <taxon>Pleosporomycetidae</taxon>
        <taxon>Pleosporales</taxon>
        <taxon>Massarineae</taxon>
        <taxon>Lentitheciaceae</taxon>
        <taxon>Lentithecium</taxon>
    </lineage>
</organism>
<protein>
    <submittedName>
        <fullName evidence="1">Uncharacterized protein</fullName>
    </submittedName>
</protein>